<dbReference type="Pfam" id="PF20566">
    <property type="entry name" value="Eap1"/>
    <property type="match status" value="1"/>
</dbReference>
<evidence type="ECO:0000313" key="2">
    <source>
        <dbReference type="EMBL" id="KAF2488090.1"/>
    </source>
</evidence>
<dbReference type="Proteomes" id="UP000799767">
    <property type="component" value="Unassembled WGS sequence"/>
</dbReference>
<feature type="compositionally biased region" description="Low complexity" evidence="1">
    <location>
        <begin position="336"/>
        <end position="348"/>
    </location>
</feature>
<dbReference type="GeneID" id="54471306"/>
<feature type="compositionally biased region" description="Polar residues" evidence="1">
    <location>
        <begin position="116"/>
        <end position="139"/>
    </location>
</feature>
<organism evidence="2 3">
    <name type="scientific">Neohortaea acidophila</name>
    <dbReference type="NCBI Taxonomy" id="245834"/>
    <lineage>
        <taxon>Eukaryota</taxon>
        <taxon>Fungi</taxon>
        <taxon>Dikarya</taxon>
        <taxon>Ascomycota</taxon>
        <taxon>Pezizomycotina</taxon>
        <taxon>Dothideomycetes</taxon>
        <taxon>Dothideomycetidae</taxon>
        <taxon>Mycosphaerellales</taxon>
        <taxon>Teratosphaeriaceae</taxon>
        <taxon>Neohortaea</taxon>
    </lineage>
</organism>
<feature type="compositionally biased region" description="Polar residues" evidence="1">
    <location>
        <begin position="538"/>
        <end position="562"/>
    </location>
</feature>
<accession>A0A6A6Q6S8</accession>
<dbReference type="AlphaFoldDB" id="A0A6A6Q6S8"/>
<gene>
    <name evidence="2" type="ORF">BDY17DRAFT_23647</name>
</gene>
<dbReference type="EMBL" id="MU001631">
    <property type="protein sequence ID" value="KAF2488090.1"/>
    <property type="molecule type" value="Genomic_DNA"/>
</dbReference>
<sequence>MATRRYTREELLTLRSSPLVHKPEDLPAIEQWIEYVYVYTGDSREKLRIPHSESLQQQQQTSTSTKRQPLAKTAATGGDASPMGSFSTGVRPGLVSRTTGSKSGEDISLGPPKTMFPSSRNTPRPSDAGLTSANQTATGDEQDGARNRFLGERTNRRSVVEREGRDTRDAWTIVREKRAFGGNDDEHRQDNRNQRRDRDQDGERRNGHGERQEGRWGERRQNGDRQGGWRDRQGGDRDRRDRDWERAAGTEKAPEWMDDPAPPGGDDDLSSMGMPRNQEQFQKWKEAMSGKKATAETPEPAARAVTPPPKEVEPTNPMTTLKLEGVADKPFGSWGEGKSSQDSSSKPSAMKGKPSRFASMFKVASPKDDETFADPPPPATAPPINSAEDAAGFQRILQMLGGTGIAQAPAPETPSSPPGRSTSGGSKQRSRFTGFFDQTPKSPERMQSPPEEVFHRNQVEMLRDSRNSVEDSRNMFVATLPDSRNDERVRRDQVPSNAISPEPPMNGSREHGHSGRMNDIFLDGQQKPPSRGPATPDINIQNLLAAQRAQKSQAQDKNSQFLLNLLQEKGSHSASHQAQQQQAQQARQDGFPLWLDQPPNVPQEPHAPKPRGAPPPPGFIDEQLLRSGHGDRSRQEQPAMPEQRSSQRAPPGFYDEQALYFQQQQQQQQQRRNFAEQPQQHPQQQGPGGPGHTRRMSGHPMPPQMHMPPMHQFPPQGPPPDFLQSPQGPPGPGGQPPPPGFNPQFARHPPGFHGPPGMFQQPPPPQPPPQQRGDFPGGMVSPPPNVPPGFYAGPPGMHHPPPPPGFMGMRNPNEGVPSRGYEGHDGGMGPRR</sequence>
<name>A0A6A6Q6S8_9PEZI</name>
<evidence type="ECO:0000256" key="1">
    <source>
        <dbReference type="SAM" id="MobiDB-lite"/>
    </source>
</evidence>
<keyword evidence="3" id="KW-1185">Reference proteome</keyword>
<reference evidence="2" key="1">
    <citation type="journal article" date="2020" name="Stud. Mycol.">
        <title>101 Dothideomycetes genomes: a test case for predicting lifestyles and emergence of pathogens.</title>
        <authorList>
            <person name="Haridas S."/>
            <person name="Albert R."/>
            <person name="Binder M."/>
            <person name="Bloem J."/>
            <person name="Labutti K."/>
            <person name="Salamov A."/>
            <person name="Andreopoulos B."/>
            <person name="Baker S."/>
            <person name="Barry K."/>
            <person name="Bills G."/>
            <person name="Bluhm B."/>
            <person name="Cannon C."/>
            <person name="Castanera R."/>
            <person name="Culley D."/>
            <person name="Daum C."/>
            <person name="Ezra D."/>
            <person name="Gonzalez J."/>
            <person name="Henrissat B."/>
            <person name="Kuo A."/>
            <person name="Liang C."/>
            <person name="Lipzen A."/>
            <person name="Lutzoni F."/>
            <person name="Magnuson J."/>
            <person name="Mondo S."/>
            <person name="Nolan M."/>
            <person name="Ohm R."/>
            <person name="Pangilinan J."/>
            <person name="Park H.-J."/>
            <person name="Ramirez L."/>
            <person name="Alfaro M."/>
            <person name="Sun H."/>
            <person name="Tritt A."/>
            <person name="Yoshinaga Y."/>
            <person name="Zwiers L.-H."/>
            <person name="Turgeon B."/>
            <person name="Goodwin S."/>
            <person name="Spatafora J."/>
            <person name="Crous P."/>
            <person name="Grigoriev I."/>
        </authorList>
    </citation>
    <scope>NUCLEOTIDE SEQUENCE</scope>
    <source>
        <strain evidence="2">CBS 113389</strain>
    </source>
</reference>
<feature type="compositionally biased region" description="Pro residues" evidence="1">
    <location>
        <begin position="700"/>
        <end position="741"/>
    </location>
</feature>
<dbReference type="RefSeq" id="XP_033594659.1">
    <property type="nucleotide sequence ID" value="XM_033730304.1"/>
</dbReference>
<feature type="compositionally biased region" description="Pro residues" evidence="1">
    <location>
        <begin position="761"/>
        <end position="770"/>
    </location>
</feature>
<proteinExistence type="predicted"/>
<feature type="compositionally biased region" description="Low complexity" evidence="1">
    <location>
        <begin position="54"/>
        <end position="65"/>
    </location>
</feature>
<feature type="compositionally biased region" description="Low complexity" evidence="1">
    <location>
        <begin position="572"/>
        <end position="586"/>
    </location>
</feature>
<feature type="compositionally biased region" description="Low complexity" evidence="1">
    <location>
        <begin position="295"/>
        <end position="305"/>
    </location>
</feature>
<evidence type="ECO:0000313" key="3">
    <source>
        <dbReference type="Proteomes" id="UP000799767"/>
    </source>
</evidence>
<dbReference type="InterPro" id="IPR046784">
    <property type="entry name" value="Eap1"/>
</dbReference>
<feature type="compositionally biased region" description="Basic and acidic residues" evidence="1">
    <location>
        <begin position="452"/>
        <end position="473"/>
    </location>
</feature>
<protein>
    <submittedName>
        <fullName evidence="2">Uncharacterized protein</fullName>
    </submittedName>
</protein>
<feature type="region of interest" description="Disordered" evidence="1">
    <location>
        <begin position="48"/>
        <end position="832"/>
    </location>
</feature>
<feature type="compositionally biased region" description="Low complexity" evidence="1">
    <location>
        <begin position="749"/>
        <end position="760"/>
    </location>
</feature>
<dbReference type="OrthoDB" id="2504266at2759"/>
<feature type="compositionally biased region" description="Basic and acidic residues" evidence="1">
    <location>
        <begin position="483"/>
        <end position="493"/>
    </location>
</feature>
<feature type="compositionally biased region" description="Basic and acidic residues" evidence="1">
    <location>
        <begin position="143"/>
        <end position="255"/>
    </location>
</feature>